<feature type="domain" description="HTH cro/C1-type" evidence="2">
    <location>
        <begin position="9"/>
        <end position="63"/>
    </location>
</feature>
<dbReference type="AlphaFoldDB" id="A0A0C1K7L7"/>
<dbReference type="Gene3D" id="1.10.260.40">
    <property type="entry name" value="lambda repressor-like DNA-binding domains"/>
    <property type="match status" value="1"/>
</dbReference>
<gene>
    <name evidence="3" type="ORF">RN79_05720</name>
</gene>
<evidence type="ECO:0000256" key="1">
    <source>
        <dbReference type="ARBA" id="ARBA00023125"/>
    </source>
</evidence>
<name>A0A0C1K7L7_STRCV</name>
<dbReference type="CDD" id="cd00093">
    <property type="entry name" value="HTH_XRE"/>
    <property type="match status" value="1"/>
</dbReference>
<keyword evidence="1" id="KW-0238">DNA-binding</keyword>
<dbReference type="EMBL" id="JWIY01000001">
    <property type="protein sequence ID" value="KIC79055.1"/>
    <property type="molecule type" value="Genomic_DNA"/>
</dbReference>
<comment type="caution">
    <text evidence="3">The sequence shown here is derived from an EMBL/GenBank/DDBJ whole genome shotgun (WGS) entry which is preliminary data.</text>
</comment>
<dbReference type="InterPro" id="IPR001387">
    <property type="entry name" value="Cro/C1-type_HTH"/>
</dbReference>
<protein>
    <submittedName>
        <fullName evidence="3">XRE family transcriptional regulator</fullName>
    </submittedName>
</protein>
<evidence type="ECO:0000313" key="3">
    <source>
        <dbReference type="EMBL" id="KIC79055.1"/>
    </source>
</evidence>
<proteinExistence type="predicted"/>
<dbReference type="Proteomes" id="UP000031339">
    <property type="component" value="Unassembled WGS sequence"/>
</dbReference>
<organism evidence="3 4">
    <name type="scientific">Streptococcus constellatus</name>
    <dbReference type="NCBI Taxonomy" id="76860"/>
    <lineage>
        <taxon>Bacteria</taxon>
        <taxon>Bacillati</taxon>
        <taxon>Bacillota</taxon>
        <taxon>Bacilli</taxon>
        <taxon>Lactobacillales</taxon>
        <taxon>Streptococcaceae</taxon>
        <taxon>Streptococcus</taxon>
        <taxon>Streptococcus anginosus group</taxon>
    </lineage>
</organism>
<dbReference type="RefSeq" id="WP_039677363.1">
    <property type="nucleotide sequence ID" value="NZ_JWIY01000001.1"/>
</dbReference>
<dbReference type="SMART" id="SM00530">
    <property type="entry name" value="HTH_XRE"/>
    <property type="match status" value="1"/>
</dbReference>
<dbReference type="SUPFAM" id="SSF47413">
    <property type="entry name" value="lambda repressor-like DNA-binding domains"/>
    <property type="match status" value="1"/>
</dbReference>
<dbReference type="InterPro" id="IPR010982">
    <property type="entry name" value="Lambda_DNA-bd_dom_sf"/>
</dbReference>
<evidence type="ECO:0000313" key="4">
    <source>
        <dbReference type="Proteomes" id="UP000031339"/>
    </source>
</evidence>
<accession>A0A0C1K7L7</accession>
<dbReference type="PANTHER" id="PTHR46558:SF11">
    <property type="entry name" value="HTH-TYPE TRANSCRIPTIONAL REGULATOR XRE"/>
    <property type="match status" value="1"/>
</dbReference>
<dbReference type="PANTHER" id="PTHR46558">
    <property type="entry name" value="TRACRIPTIONAL REGULATORY PROTEIN-RELATED-RELATED"/>
    <property type="match status" value="1"/>
</dbReference>
<evidence type="ECO:0000259" key="2">
    <source>
        <dbReference type="PROSITE" id="PS50943"/>
    </source>
</evidence>
<dbReference type="Pfam" id="PF01381">
    <property type="entry name" value="HTH_3"/>
    <property type="match status" value="1"/>
</dbReference>
<dbReference type="GO" id="GO:0003677">
    <property type="term" value="F:DNA binding"/>
    <property type="evidence" value="ECO:0007669"/>
    <property type="project" value="UniProtKB-KW"/>
</dbReference>
<reference evidence="3 4" key="1">
    <citation type="submission" date="2014-12" db="EMBL/GenBank/DDBJ databases">
        <title>Partial genome sequence of Streptococcus constellatus KCOM 1650 (= ChDC B144).</title>
        <authorList>
            <person name="Kook J.-K."/>
            <person name="Park S.-N."/>
            <person name="Lim Y.K."/>
            <person name="Jo E."/>
        </authorList>
    </citation>
    <scope>NUCLEOTIDE SEQUENCE [LARGE SCALE GENOMIC DNA]</scope>
    <source>
        <strain evidence="3 4">KCOM 1650</strain>
    </source>
</reference>
<dbReference type="PROSITE" id="PS50943">
    <property type="entry name" value="HTH_CROC1"/>
    <property type="match status" value="1"/>
</dbReference>
<dbReference type="OrthoDB" id="2236632at2"/>
<sequence length="88" mass="10016">MTKPIQNRVKELRKQAGLTQQELADQLGVIRKTISNWERGTNRISPEHTESLARFFQVSVGYLLGVSSDRKASSDLGHYVAYRLKGER</sequence>